<proteinExistence type="predicted"/>
<dbReference type="WBParaSite" id="PTRK_0000646100.1">
    <property type="protein sequence ID" value="PTRK_0000646100.1"/>
    <property type="gene ID" value="PTRK_0000646100"/>
</dbReference>
<keyword evidence="1" id="KW-1185">Reference proteome</keyword>
<name>A0A0N4ZFD0_PARTI</name>
<organism evidence="1 2">
    <name type="scientific">Parastrongyloides trichosuri</name>
    <name type="common">Possum-specific nematode worm</name>
    <dbReference type="NCBI Taxonomy" id="131310"/>
    <lineage>
        <taxon>Eukaryota</taxon>
        <taxon>Metazoa</taxon>
        <taxon>Ecdysozoa</taxon>
        <taxon>Nematoda</taxon>
        <taxon>Chromadorea</taxon>
        <taxon>Rhabditida</taxon>
        <taxon>Tylenchina</taxon>
        <taxon>Panagrolaimomorpha</taxon>
        <taxon>Strongyloidoidea</taxon>
        <taxon>Strongyloididae</taxon>
        <taxon>Parastrongyloides</taxon>
    </lineage>
</organism>
<protein>
    <submittedName>
        <fullName evidence="2">Uncharacterized protein</fullName>
    </submittedName>
</protein>
<sequence>MSTQSLKEILNDVTTYAVSTTNNDGEEKRESSFNLIRTIQELKKEYPPRNDFNDIEKEFKGRSNIPPYTIIERIVKNQNFYNRMFEECNKKSLEFIDNINSSIGASLCNTKSEDQNKNITNNGVSKNPQKLNFICNILSEDIDKLTEEFKESGQTLENLKELKNKFDTYRQIFDKI</sequence>
<accession>A0A0N4ZFD0</accession>
<reference evidence="2" key="1">
    <citation type="submission" date="2017-02" db="UniProtKB">
        <authorList>
            <consortium name="WormBaseParasite"/>
        </authorList>
    </citation>
    <scope>IDENTIFICATION</scope>
</reference>
<dbReference type="AlphaFoldDB" id="A0A0N4ZFD0"/>
<evidence type="ECO:0000313" key="2">
    <source>
        <dbReference type="WBParaSite" id="PTRK_0000646100.1"/>
    </source>
</evidence>
<evidence type="ECO:0000313" key="1">
    <source>
        <dbReference type="Proteomes" id="UP000038045"/>
    </source>
</evidence>
<dbReference type="Proteomes" id="UP000038045">
    <property type="component" value="Unplaced"/>
</dbReference>